<feature type="compositionally biased region" description="Polar residues" evidence="1">
    <location>
        <begin position="655"/>
        <end position="665"/>
    </location>
</feature>
<name>A0A409YY88_9AGAR</name>
<evidence type="ECO:0000313" key="2">
    <source>
        <dbReference type="EMBL" id="PPR07992.1"/>
    </source>
</evidence>
<evidence type="ECO:0000313" key="3">
    <source>
        <dbReference type="Proteomes" id="UP000284842"/>
    </source>
</evidence>
<feature type="compositionally biased region" description="Basic residues" evidence="1">
    <location>
        <begin position="311"/>
        <end position="325"/>
    </location>
</feature>
<feature type="region of interest" description="Disordered" evidence="1">
    <location>
        <begin position="396"/>
        <end position="421"/>
    </location>
</feature>
<feature type="region of interest" description="Disordered" evidence="1">
    <location>
        <begin position="280"/>
        <end position="343"/>
    </location>
</feature>
<gene>
    <name evidence="2" type="ORF">CVT24_002704</name>
</gene>
<dbReference type="EMBL" id="NHTK01000202">
    <property type="protein sequence ID" value="PPR07992.1"/>
    <property type="molecule type" value="Genomic_DNA"/>
</dbReference>
<feature type="compositionally biased region" description="Polar residues" evidence="1">
    <location>
        <begin position="283"/>
        <end position="297"/>
    </location>
</feature>
<feature type="compositionally biased region" description="Polar residues" evidence="1">
    <location>
        <begin position="212"/>
        <end position="232"/>
    </location>
</feature>
<dbReference type="STRING" id="181874.A0A409YY88"/>
<feature type="compositionally biased region" description="Low complexity" evidence="1">
    <location>
        <begin position="403"/>
        <end position="421"/>
    </location>
</feature>
<protein>
    <submittedName>
        <fullName evidence="2">Uncharacterized protein</fullName>
    </submittedName>
</protein>
<feature type="compositionally biased region" description="Basic and acidic residues" evidence="1">
    <location>
        <begin position="154"/>
        <end position="165"/>
    </location>
</feature>
<reference evidence="2 3" key="1">
    <citation type="journal article" date="2018" name="Evol. Lett.">
        <title>Horizontal gene cluster transfer increased hallucinogenic mushroom diversity.</title>
        <authorList>
            <person name="Reynolds H.T."/>
            <person name="Vijayakumar V."/>
            <person name="Gluck-Thaler E."/>
            <person name="Korotkin H.B."/>
            <person name="Matheny P.B."/>
            <person name="Slot J.C."/>
        </authorList>
    </citation>
    <scope>NUCLEOTIDE SEQUENCE [LARGE SCALE GENOMIC DNA]</scope>
    <source>
        <strain evidence="2 3">2629</strain>
    </source>
</reference>
<proteinExistence type="predicted"/>
<feature type="compositionally biased region" description="Polar residues" evidence="1">
    <location>
        <begin position="333"/>
        <end position="343"/>
    </location>
</feature>
<feature type="region of interest" description="Disordered" evidence="1">
    <location>
        <begin position="633"/>
        <end position="670"/>
    </location>
</feature>
<dbReference type="AlphaFoldDB" id="A0A409YY88"/>
<sequence length="748" mass="79419">MSLPISPASQSPQTSSTPSLSMFPHDKGSNIEPSPHVQVSEDATYILSDSDDSEDLANRPLDPGDDMYRGKSVGRVVTENLPSPPQTRRRTAKPVISPPEDEMTIAPATNKVTSKRRPADVDISPNSKKRKQLANKVGRRRNVFIDQEAEDADDHSVDGSDSEHSADEDDDSFIDDGTLPPDPLHLYHTTPPVTPSPKTPSTPAQSVLGASKAQSGTILNSPFASSPTTGQEVDTIVQQALSNKDFVAALLRTVAGGQGSPPSLSLAGSDAGWMSSVAHFTANGPSPSHGNPDSISARTIAPVPPTPHTPTKPKTRGRPKGKGKSKGAAAPVTVQSSAGNNAPLTQLSVTNTAASSASSAPTTSTVASMQAPLTPAATPTATPAATAVMHPSNNAFTTSLITPSPSSNSALPPSIAASPTPRMSMADLSQLLPADFQASDEPNSAGYNKGSIRICPPLPAVCEVNDPSLHDPLLAETYAGLVNLKKGRFSSWSSNNGRGQVVFSTWVTKTPSMNPNTVYSIITFSQSGRWINGSRLSPLEVQLREIRQNNTLRYNVYRGDVPAVAMSCGYLWESYVLTPKPYGLSQKMVSVVLHKQEWERLVGFCCMVFNVDVIAAQVYQSALQFSTRSDWNPDQAADSAAGNNGPDSDDHMFTHMQSPATDTSQSSSNAANAMSLSANARIPVFDARGIDFNFQNDIQNLSKLPRFEGEIPGGSFVVVGYTLSAYVPNQKWNLATNLLWVVVVGVPE</sequence>
<evidence type="ECO:0000256" key="1">
    <source>
        <dbReference type="SAM" id="MobiDB-lite"/>
    </source>
</evidence>
<organism evidence="2 3">
    <name type="scientific">Panaeolus cyanescens</name>
    <dbReference type="NCBI Taxonomy" id="181874"/>
    <lineage>
        <taxon>Eukaryota</taxon>
        <taxon>Fungi</taxon>
        <taxon>Dikarya</taxon>
        <taxon>Basidiomycota</taxon>
        <taxon>Agaricomycotina</taxon>
        <taxon>Agaricomycetes</taxon>
        <taxon>Agaricomycetidae</taxon>
        <taxon>Agaricales</taxon>
        <taxon>Agaricineae</taxon>
        <taxon>Galeropsidaceae</taxon>
        <taxon>Panaeolus</taxon>
    </lineage>
</organism>
<feature type="region of interest" description="Disordered" evidence="1">
    <location>
        <begin position="1"/>
        <end position="232"/>
    </location>
</feature>
<feature type="compositionally biased region" description="Basic residues" evidence="1">
    <location>
        <begin position="127"/>
        <end position="142"/>
    </location>
</feature>
<feature type="compositionally biased region" description="Low complexity" evidence="1">
    <location>
        <begin position="1"/>
        <end position="21"/>
    </location>
</feature>
<dbReference type="Proteomes" id="UP000284842">
    <property type="component" value="Unassembled WGS sequence"/>
</dbReference>
<dbReference type="OrthoDB" id="3067694at2759"/>
<accession>A0A409YY88</accession>
<dbReference type="InParanoid" id="A0A409YY88"/>
<comment type="caution">
    <text evidence="2">The sequence shown here is derived from an EMBL/GenBank/DDBJ whole genome shotgun (WGS) entry which is preliminary data.</text>
</comment>
<keyword evidence="3" id="KW-1185">Reference proteome</keyword>